<feature type="non-terminal residue" evidence="12">
    <location>
        <position position="1"/>
    </location>
</feature>
<dbReference type="InterPro" id="IPR014710">
    <property type="entry name" value="RmlC-like_jellyroll"/>
</dbReference>
<dbReference type="EMBL" id="WAAB01016044">
    <property type="protein sequence ID" value="NWH77516.1"/>
    <property type="molecule type" value="Genomic_DNA"/>
</dbReference>
<dbReference type="PANTHER" id="PTHR16684">
    <property type="entry name" value="CENTROMERE PROTEIN C"/>
    <property type="match status" value="1"/>
</dbReference>
<comment type="caution">
    <text evidence="12">The sequence shown here is derived from an EMBL/GenBank/DDBJ whole genome shotgun (WGS) entry which is preliminary data.</text>
</comment>
<feature type="compositionally biased region" description="Basic residues" evidence="10">
    <location>
        <begin position="120"/>
        <end position="132"/>
    </location>
</feature>
<evidence type="ECO:0000313" key="12">
    <source>
        <dbReference type="EMBL" id="NWH77516.1"/>
    </source>
</evidence>
<feature type="compositionally biased region" description="Polar residues" evidence="10">
    <location>
        <begin position="157"/>
        <end position="167"/>
    </location>
</feature>
<comment type="subunit">
    <text evidence="6">Oligomer. Component of the CENPA-NAC complex, at least composed of CENPA, CENPC, CENPH, CENPM, CENPN, CENPT and CENPU. The CENPA-NAC complex interacts with the CENPA-CAD complex, composed of CENPI, CENPK, CENPL, CENPO, CENPP, CENPQ, CENPR and CENPS. Binds to DAXX. Interacts with DNMT3B. Interacts directly with CENPA. Identified in a centromere complex containing histones H2A, H2B and H4, and at least CENPA, CENPB, CENPC, CENPT, CENPN, HJURP, SUPT16H, SSRP1 and RSF1. Interacts with MEIKIN.</text>
</comment>
<evidence type="ECO:0000256" key="5">
    <source>
        <dbReference type="ARBA" id="ARBA00053516"/>
    </source>
</evidence>
<dbReference type="Gene3D" id="2.60.120.10">
    <property type="entry name" value="Jelly Rolls"/>
    <property type="match status" value="1"/>
</dbReference>
<feature type="compositionally biased region" description="Basic and acidic residues" evidence="10">
    <location>
        <begin position="15"/>
        <end position="26"/>
    </location>
</feature>
<reference evidence="12" key="1">
    <citation type="submission" date="2019-09" db="EMBL/GenBank/DDBJ databases">
        <title>Bird 10,000 Genomes (B10K) Project - Family phase.</title>
        <authorList>
            <person name="Zhang G."/>
        </authorList>
    </citation>
    <scope>NUCLEOTIDE SEQUENCE</scope>
    <source>
        <strain evidence="12">B10K-DU-008-47</strain>
        <tissue evidence="12">Mixed tissue sample</tissue>
    </source>
</reference>
<dbReference type="OrthoDB" id="1939643at2759"/>
<dbReference type="GO" id="GO:0005634">
    <property type="term" value="C:nucleus"/>
    <property type="evidence" value="ECO:0007669"/>
    <property type="project" value="UniProtKB-SubCell"/>
</dbReference>
<keyword evidence="13" id="KW-1185">Reference proteome</keyword>
<dbReference type="Pfam" id="PF11699">
    <property type="entry name" value="CENP-C_C"/>
    <property type="match status" value="1"/>
</dbReference>
<comment type="similarity">
    <text evidence="2">Belongs to the CENP-C/MIF2 family.</text>
</comment>
<dbReference type="InterPro" id="IPR025974">
    <property type="entry name" value="Mif2/CENP-C_cupin"/>
</dbReference>
<feature type="compositionally biased region" description="Polar residues" evidence="10">
    <location>
        <begin position="85"/>
        <end position="95"/>
    </location>
</feature>
<evidence type="ECO:0000256" key="3">
    <source>
        <dbReference type="ARBA" id="ARBA00023125"/>
    </source>
</evidence>
<dbReference type="InterPro" id="IPR011051">
    <property type="entry name" value="RmlC_Cupin_sf"/>
</dbReference>
<name>A0A850X474_PIACA</name>
<evidence type="ECO:0000256" key="2">
    <source>
        <dbReference type="ARBA" id="ARBA00010291"/>
    </source>
</evidence>
<feature type="domain" description="Mif2/CENP-C cupin" evidence="11">
    <location>
        <begin position="440"/>
        <end position="521"/>
    </location>
</feature>
<dbReference type="FunFam" id="2.60.120.10:FF:000033">
    <property type="entry name" value="Centromere protein C 1"/>
    <property type="match status" value="1"/>
</dbReference>
<organism evidence="12 13">
    <name type="scientific">Piaya cayana</name>
    <name type="common">Common squirrel cuckoo</name>
    <dbReference type="NCBI Taxonomy" id="33601"/>
    <lineage>
        <taxon>Eukaryota</taxon>
        <taxon>Metazoa</taxon>
        <taxon>Chordata</taxon>
        <taxon>Craniata</taxon>
        <taxon>Vertebrata</taxon>
        <taxon>Euteleostomi</taxon>
        <taxon>Archelosauria</taxon>
        <taxon>Archosauria</taxon>
        <taxon>Dinosauria</taxon>
        <taxon>Saurischia</taxon>
        <taxon>Theropoda</taxon>
        <taxon>Coelurosauria</taxon>
        <taxon>Aves</taxon>
        <taxon>Neognathae</taxon>
        <taxon>Neoaves</taxon>
        <taxon>Otidimorphae</taxon>
        <taxon>Cuculiformes</taxon>
        <taxon>Coccyzidae</taxon>
        <taxon>Piaya</taxon>
    </lineage>
</organism>
<dbReference type="PANTHER" id="PTHR16684:SF11">
    <property type="entry name" value="CENTROMERE PROTEIN C"/>
    <property type="match status" value="1"/>
</dbReference>
<comment type="function">
    <text evidence="5">Component of the CENPA-NAC (nucleosome-associated) complex, a complex that plays a central role in assembly of kinetochore proteins, mitotic progression and chromosome segregation. The CENPA-NAC complex recruits the CENPA-CAD (nucleosome distal) complex and may be involved in incorporation of newly synthesized CENPA into centromeres. CENPC recruits DNA methylation and DNMT3B to both centromeric and pericentromeric satellite repeats and regulates the histone code in these regions.</text>
</comment>
<dbReference type="GO" id="GO:0051382">
    <property type="term" value="P:kinetochore assembly"/>
    <property type="evidence" value="ECO:0007669"/>
    <property type="project" value="InterPro"/>
</dbReference>
<evidence type="ECO:0000256" key="9">
    <source>
        <dbReference type="ARBA" id="ARBA00083562"/>
    </source>
</evidence>
<evidence type="ECO:0000256" key="6">
    <source>
        <dbReference type="ARBA" id="ARBA00064952"/>
    </source>
</evidence>
<evidence type="ECO:0000256" key="8">
    <source>
        <dbReference type="ARBA" id="ARBA00082151"/>
    </source>
</evidence>
<feature type="region of interest" description="Disordered" evidence="10">
    <location>
        <begin position="1"/>
        <end position="263"/>
    </location>
</feature>
<dbReference type="GO" id="GO:0051315">
    <property type="term" value="P:attachment of mitotic spindle microtubules to kinetochore"/>
    <property type="evidence" value="ECO:0007669"/>
    <property type="project" value="TreeGrafter"/>
</dbReference>
<dbReference type="GO" id="GO:0019237">
    <property type="term" value="F:centromeric DNA binding"/>
    <property type="evidence" value="ECO:0007669"/>
    <property type="project" value="InterPro"/>
</dbReference>
<feature type="compositionally biased region" description="Basic and acidic residues" evidence="10">
    <location>
        <begin position="254"/>
        <end position="263"/>
    </location>
</feature>
<gene>
    <name evidence="12" type="primary">Cenpc</name>
    <name evidence="12" type="ORF">PIACAY_R04055</name>
</gene>
<keyword evidence="3" id="KW-0238">DNA-binding</keyword>
<evidence type="ECO:0000256" key="10">
    <source>
        <dbReference type="SAM" id="MobiDB-lite"/>
    </source>
</evidence>
<evidence type="ECO:0000256" key="4">
    <source>
        <dbReference type="ARBA" id="ARBA00023242"/>
    </source>
</evidence>
<evidence type="ECO:0000256" key="7">
    <source>
        <dbReference type="ARBA" id="ARBA00068530"/>
    </source>
</evidence>
<accession>A0A850X474</accession>
<feature type="compositionally biased region" description="Polar residues" evidence="10">
    <location>
        <begin position="243"/>
        <end position="253"/>
    </location>
</feature>
<evidence type="ECO:0000259" key="11">
    <source>
        <dbReference type="Pfam" id="PF11699"/>
    </source>
</evidence>
<dbReference type="SUPFAM" id="SSF51182">
    <property type="entry name" value="RmlC-like cupins"/>
    <property type="match status" value="1"/>
</dbReference>
<dbReference type="GO" id="GO:0005721">
    <property type="term" value="C:pericentric heterochromatin"/>
    <property type="evidence" value="ECO:0007669"/>
    <property type="project" value="UniProtKB-ARBA"/>
</dbReference>
<dbReference type="GO" id="GO:0000776">
    <property type="term" value="C:kinetochore"/>
    <property type="evidence" value="ECO:0007669"/>
    <property type="project" value="InterPro"/>
</dbReference>
<evidence type="ECO:0000313" key="13">
    <source>
        <dbReference type="Proteomes" id="UP000653271"/>
    </source>
</evidence>
<feature type="compositionally biased region" description="Basic and acidic residues" evidence="10">
    <location>
        <begin position="110"/>
        <end position="119"/>
    </location>
</feature>
<dbReference type="InterPro" id="IPR028386">
    <property type="entry name" value="CENP-C/Mif2/cnp3"/>
</dbReference>
<feature type="compositionally biased region" description="Polar residues" evidence="10">
    <location>
        <begin position="67"/>
        <end position="77"/>
    </location>
</feature>
<dbReference type="Proteomes" id="UP000653271">
    <property type="component" value="Unassembled WGS sequence"/>
</dbReference>
<dbReference type="AlphaFoldDB" id="A0A850X474"/>
<sequence length="523" mass="58807">IGKTKKGALRQGSPNKEKDISRKPEAEELTLSRSGLETEAPDAEQCKTRVTSSVDLPVHSAGHQREQTVSPSKNLKSSRYPESASKASQPLTCKKQTSKQKPPKGKVAKRWAESPEKQLKKSGKKSSNKKPRLQSGESSDSEHDEEGIEREPVKLNEVQQKFQTSVIQKLAESEKPKNVLGTLESLGGANNRTPVKAQQRCVRSVKNTEKKQSSATSSRKIPKKINLRPSKGVCSNDRDSESQVDSDGSTVQDTARKSEKLSDVKIKQSERQCGLQHILHQEQLIPTVVVFLMCFSDSSEDVNYQLRHLLSDHIASHKVVMPSNTPNVRRTKRIRLRPLEYWRGERVNYAMNPSGGLVISGIACPQAQPHRAVKQRKDRHKWKRSETSRNAIPVSFYHNLGDASKPSVVLDPKTNQEILLACISTETMNSFFNDESVEVFKSLNTSDFAIGRLVLKPLKEKGHQFVYMDTLAFYVIHGKIILTLHETPYYLTTGDYFYVPAGNRYNLHNLLNEESVLLFTQLK</sequence>
<feature type="non-terminal residue" evidence="12">
    <location>
        <position position="523"/>
    </location>
</feature>
<proteinExistence type="inferred from homology"/>
<feature type="compositionally biased region" description="Basic residues" evidence="10">
    <location>
        <begin position="96"/>
        <end position="109"/>
    </location>
</feature>
<comment type="subcellular location">
    <subcellularLocation>
        <location evidence="1">Nucleus</location>
    </subcellularLocation>
</comment>
<protein>
    <recommendedName>
        <fullName evidence="7">Centromere protein C</fullName>
    </recommendedName>
    <alternativeName>
        <fullName evidence="8">Centromere autoantigen C</fullName>
    </alternativeName>
    <alternativeName>
        <fullName evidence="9">Centromere protein C 1</fullName>
    </alternativeName>
</protein>
<evidence type="ECO:0000256" key="1">
    <source>
        <dbReference type="ARBA" id="ARBA00004123"/>
    </source>
</evidence>
<dbReference type="GO" id="GO:0051455">
    <property type="term" value="P:spindle attachment to meiosis I kinetochore"/>
    <property type="evidence" value="ECO:0007669"/>
    <property type="project" value="TreeGrafter"/>
</dbReference>
<keyword evidence="4" id="KW-0539">Nucleus</keyword>